<evidence type="ECO:0000313" key="2">
    <source>
        <dbReference type="Proteomes" id="UP000815325"/>
    </source>
</evidence>
<name>A0ABQ7G9F3_DUNSA</name>
<evidence type="ECO:0008006" key="3">
    <source>
        <dbReference type="Google" id="ProtNLM"/>
    </source>
</evidence>
<gene>
    <name evidence="1" type="ORF">DUNSADRAFT_13439</name>
</gene>
<reference evidence="1" key="1">
    <citation type="submission" date="2017-08" db="EMBL/GenBank/DDBJ databases">
        <authorList>
            <person name="Polle J.E."/>
            <person name="Barry K."/>
            <person name="Cushman J."/>
            <person name="Schmutz J."/>
            <person name="Tran D."/>
            <person name="Hathwaick L.T."/>
            <person name="Yim W.C."/>
            <person name="Jenkins J."/>
            <person name="Mckie-Krisberg Z.M."/>
            <person name="Prochnik S."/>
            <person name="Lindquist E."/>
            <person name="Dockter R.B."/>
            <person name="Adam C."/>
            <person name="Molina H."/>
            <person name="Bunkerborg J."/>
            <person name="Jin E."/>
            <person name="Buchheim M."/>
            <person name="Magnuson J."/>
        </authorList>
    </citation>
    <scope>NUCLEOTIDE SEQUENCE</scope>
    <source>
        <strain evidence="1">CCAP 19/18</strain>
    </source>
</reference>
<organism evidence="1 2">
    <name type="scientific">Dunaliella salina</name>
    <name type="common">Green alga</name>
    <name type="synonym">Protococcus salinus</name>
    <dbReference type="NCBI Taxonomy" id="3046"/>
    <lineage>
        <taxon>Eukaryota</taxon>
        <taxon>Viridiplantae</taxon>
        <taxon>Chlorophyta</taxon>
        <taxon>core chlorophytes</taxon>
        <taxon>Chlorophyceae</taxon>
        <taxon>CS clade</taxon>
        <taxon>Chlamydomonadales</taxon>
        <taxon>Dunaliellaceae</taxon>
        <taxon>Dunaliella</taxon>
    </lineage>
</organism>
<evidence type="ECO:0000313" key="1">
    <source>
        <dbReference type="EMBL" id="KAF5831230.1"/>
    </source>
</evidence>
<dbReference type="EMBL" id="MU069965">
    <property type="protein sequence ID" value="KAF5831230.1"/>
    <property type="molecule type" value="Genomic_DNA"/>
</dbReference>
<accession>A0ABQ7G9F3</accession>
<comment type="caution">
    <text evidence="1">The sequence shown here is derived from an EMBL/GenBank/DDBJ whole genome shotgun (WGS) entry which is preliminary data.</text>
</comment>
<protein>
    <recommendedName>
        <fullName evidence="3">Encoded protein</fullName>
    </recommendedName>
</protein>
<dbReference type="Proteomes" id="UP000815325">
    <property type="component" value="Unassembled WGS sequence"/>
</dbReference>
<keyword evidence="2" id="KW-1185">Reference proteome</keyword>
<sequence>MTICTATLPLFYQLPEQFLPGCACIPSSTPRGKDFGASVGTLVEILIDAHVLMTACIAASVHLFCRCLSSSCRTNGGVKPICTSCDGTRKSSRHAYKFQWNARVVIVMYLSSSAQDIWTPLVPNRHLAAQIIF</sequence>
<proteinExistence type="predicted"/>